<dbReference type="AlphaFoldDB" id="A0A2N5GQY6"/>
<dbReference type="Proteomes" id="UP000234951">
    <property type="component" value="Unassembled WGS sequence"/>
</dbReference>
<evidence type="ECO:0000313" key="5">
    <source>
        <dbReference type="Proteomes" id="UP000235114"/>
    </source>
</evidence>
<feature type="transmembrane region" description="Helical" evidence="1">
    <location>
        <begin position="6"/>
        <end position="22"/>
    </location>
</feature>
<dbReference type="OrthoDB" id="2855280at2"/>
<sequence>MKKKWVWRGGIILLALGIMFAFDRYKLYQEEKPPLPIVTANGKELKPLLGPYRWNNQKEKNKDITPGDLIQGKKPVLVDPLSELKIKYDEQPENITYGWWDPYGLEIYWDGYMWNNGTFTFPNRPDRYTQAIKVEWAKGEATYIIDAEVEKKVSYQEFLSDQKETLSILQVEPPGESMWVNLPFELASETIMNGTAMNMDEFISQFPELPPPPSLPAYFIFDQEKLIFNTADTNALITWLSETLDIEIVSPNWYAKEEGKFSVLMILDENDDSPQRLREHEKMAVISEIHVLAESPFAVDKDFDKPLYYIFDNKGMLFNAYTYEDMMMLFEEHARSFQ</sequence>
<dbReference type="RefSeq" id="WP_101575898.1">
    <property type="nucleotide sequence ID" value="NZ_PGVA01000005.1"/>
</dbReference>
<name>A0A2N5GQY6_9BACI</name>
<keyword evidence="1" id="KW-0472">Membrane</keyword>
<comment type="caution">
    <text evidence="2">The sequence shown here is derived from an EMBL/GenBank/DDBJ whole genome shotgun (WGS) entry which is preliminary data.</text>
</comment>
<protein>
    <submittedName>
        <fullName evidence="2">Uncharacterized protein</fullName>
    </submittedName>
</protein>
<evidence type="ECO:0000313" key="3">
    <source>
        <dbReference type="EMBL" id="PLR94707.1"/>
    </source>
</evidence>
<gene>
    <name evidence="2" type="ORF">CU635_04050</name>
    <name evidence="3" type="ORF">CVD25_15995</name>
</gene>
<evidence type="ECO:0000313" key="2">
    <source>
        <dbReference type="EMBL" id="PLR85632.1"/>
    </source>
</evidence>
<proteinExistence type="predicted"/>
<organism evidence="2 4">
    <name type="scientific">Bacillus canaveralius</name>
    <dbReference type="NCBI Taxonomy" id="1403243"/>
    <lineage>
        <taxon>Bacteria</taxon>
        <taxon>Bacillati</taxon>
        <taxon>Bacillota</taxon>
        <taxon>Bacilli</taxon>
        <taxon>Bacillales</taxon>
        <taxon>Bacillaceae</taxon>
        <taxon>Bacillus</taxon>
    </lineage>
</organism>
<reference evidence="2 4" key="1">
    <citation type="submission" date="2017-11" db="EMBL/GenBank/DDBJ databases">
        <title>Comparitive Functional Genomics of Dry Heat Resistant strains isolated from the Viking Spacecraft.</title>
        <authorList>
            <person name="Seuylemezian A."/>
            <person name="Cooper K."/>
            <person name="Vaishampayan P."/>
        </authorList>
    </citation>
    <scope>NUCLEOTIDE SEQUENCE [LARGE SCALE GENOMIC DNA]</scope>
    <source>
        <strain evidence="2 4">M4.6</strain>
    </source>
</reference>
<accession>A0A2N5GQY6</accession>
<keyword evidence="5" id="KW-1185">Reference proteome</keyword>
<dbReference type="EMBL" id="PGVD01000046">
    <property type="protein sequence ID" value="PLR94707.1"/>
    <property type="molecule type" value="Genomic_DNA"/>
</dbReference>
<evidence type="ECO:0000313" key="4">
    <source>
        <dbReference type="Proteomes" id="UP000234951"/>
    </source>
</evidence>
<keyword evidence="1" id="KW-1133">Transmembrane helix</keyword>
<dbReference type="EMBL" id="PGVA01000005">
    <property type="protein sequence ID" value="PLR85632.1"/>
    <property type="molecule type" value="Genomic_DNA"/>
</dbReference>
<dbReference type="Proteomes" id="UP000235114">
    <property type="component" value="Unassembled WGS sequence"/>
</dbReference>
<evidence type="ECO:0000256" key="1">
    <source>
        <dbReference type="SAM" id="Phobius"/>
    </source>
</evidence>
<keyword evidence="1" id="KW-0812">Transmembrane</keyword>
<reference evidence="3 5" key="2">
    <citation type="submission" date="2017-12" db="EMBL/GenBank/DDBJ databases">
        <title>Comparative Functional Genomics of Dry Heat Resistant strains isolated from the Viking Spacecraft.</title>
        <authorList>
            <person name="Seuylemezian A."/>
            <person name="Cooper K."/>
            <person name="Vaishampayan P."/>
        </authorList>
    </citation>
    <scope>NUCLEOTIDE SEQUENCE [LARGE SCALE GENOMIC DNA]</scope>
    <source>
        <strain evidence="3 5">ATCC 29669</strain>
    </source>
</reference>